<evidence type="ECO:0000313" key="3">
    <source>
        <dbReference type="Proteomes" id="UP000030143"/>
    </source>
</evidence>
<gene>
    <name evidence="2" type="ORF">PEX2_077060</name>
</gene>
<evidence type="ECO:0000256" key="1">
    <source>
        <dbReference type="SAM" id="SignalP"/>
    </source>
</evidence>
<dbReference type="HOGENOM" id="CLU_100635_1_0_1"/>
<feature type="signal peptide" evidence="1">
    <location>
        <begin position="1"/>
        <end position="18"/>
    </location>
</feature>
<accession>A0A0A2JQF9</accession>
<dbReference type="GeneID" id="27680396"/>
<dbReference type="VEuPathDB" id="FungiDB:PEXP_049100"/>
<comment type="caution">
    <text evidence="2">The sequence shown here is derived from an EMBL/GenBank/DDBJ whole genome shotgun (WGS) entry which is preliminary data.</text>
</comment>
<keyword evidence="3" id="KW-1185">Reference proteome</keyword>
<protein>
    <submittedName>
        <fullName evidence="2">Uncharacterized protein</fullName>
    </submittedName>
</protein>
<evidence type="ECO:0000313" key="2">
    <source>
        <dbReference type="EMBL" id="KGO56878.1"/>
    </source>
</evidence>
<dbReference type="AlphaFoldDB" id="A0A0A2JQF9"/>
<organism evidence="2 3">
    <name type="scientific">Penicillium expansum</name>
    <name type="common">Blue mold rot fungus</name>
    <dbReference type="NCBI Taxonomy" id="27334"/>
    <lineage>
        <taxon>Eukaryota</taxon>
        <taxon>Fungi</taxon>
        <taxon>Dikarya</taxon>
        <taxon>Ascomycota</taxon>
        <taxon>Pezizomycotina</taxon>
        <taxon>Eurotiomycetes</taxon>
        <taxon>Eurotiomycetidae</taxon>
        <taxon>Eurotiales</taxon>
        <taxon>Aspergillaceae</taxon>
        <taxon>Penicillium</taxon>
    </lineage>
</organism>
<dbReference type="EMBL" id="JQFZ01000159">
    <property type="protein sequence ID" value="KGO56878.1"/>
    <property type="molecule type" value="Genomic_DNA"/>
</dbReference>
<keyword evidence="1" id="KW-0732">Signal</keyword>
<proteinExistence type="predicted"/>
<reference evidence="2 3" key="1">
    <citation type="journal article" date="2015" name="Mol. Plant Microbe Interact.">
        <title>Genome, transcriptome, and functional analyses of Penicillium expansum provide new insights into secondary metabolism and pathogenicity.</title>
        <authorList>
            <person name="Ballester A.R."/>
            <person name="Marcet-Houben M."/>
            <person name="Levin E."/>
            <person name="Sela N."/>
            <person name="Selma-Lazaro C."/>
            <person name="Carmona L."/>
            <person name="Wisniewski M."/>
            <person name="Droby S."/>
            <person name="Gonzalez-Candelas L."/>
            <person name="Gabaldon T."/>
        </authorList>
    </citation>
    <scope>NUCLEOTIDE SEQUENCE [LARGE SCALE GENOMIC DNA]</scope>
    <source>
        <strain evidence="2 3">MD-8</strain>
    </source>
</reference>
<dbReference type="RefSeq" id="XP_016598569.1">
    <property type="nucleotide sequence ID" value="XM_016744976.1"/>
</dbReference>
<feature type="chain" id="PRO_5001989108" evidence="1">
    <location>
        <begin position="19"/>
        <end position="182"/>
    </location>
</feature>
<sequence length="182" mass="20242">MRLNILTTSMALASQAMAALSESPVERRYPTGSFSILAYGVALEGVSVFYSDGLAYVGNSSQWVSGSTTTDVTFIFKNSQIIATATNKDYTFDTDTFFYIRPTPNKVLPVGFTGNDVDTPDDAKADQFIFYGRYLMWQNENGLLCDSFRLKDTDVDGIYQLYWDTSNIYPPGFLIPTVKSSN</sequence>
<name>A0A0A2JQF9_PENEN</name>
<dbReference type="Proteomes" id="UP000030143">
    <property type="component" value="Unassembled WGS sequence"/>
</dbReference>